<evidence type="ECO:0000256" key="1">
    <source>
        <dbReference type="SAM" id="Phobius"/>
    </source>
</evidence>
<organism evidence="2 3">
    <name type="scientific">Chitinophaga horti</name>
    <dbReference type="NCBI Taxonomy" id="2920382"/>
    <lineage>
        <taxon>Bacteria</taxon>
        <taxon>Pseudomonadati</taxon>
        <taxon>Bacteroidota</taxon>
        <taxon>Chitinophagia</taxon>
        <taxon>Chitinophagales</taxon>
        <taxon>Chitinophagaceae</taxon>
        <taxon>Chitinophaga</taxon>
    </lineage>
</organism>
<feature type="transmembrane region" description="Helical" evidence="1">
    <location>
        <begin position="39"/>
        <end position="58"/>
    </location>
</feature>
<feature type="transmembrane region" description="Helical" evidence="1">
    <location>
        <begin position="79"/>
        <end position="101"/>
    </location>
</feature>
<evidence type="ECO:0000313" key="3">
    <source>
        <dbReference type="Proteomes" id="UP001162741"/>
    </source>
</evidence>
<dbReference type="Proteomes" id="UP001162741">
    <property type="component" value="Chromosome"/>
</dbReference>
<sequence>MITQKSIRLYGSFARYFAVVSFVLACTSAYSLWKFGTGTIPWLVWIKVMVMALVVFFTNGNKKKQFYYYRNLGQSITRLWVICLSVDMLLFILLLIFINAIR</sequence>
<keyword evidence="1" id="KW-0812">Transmembrane</keyword>
<name>A0ABY6J2K4_9BACT</name>
<dbReference type="PROSITE" id="PS51257">
    <property type="entry name" value="PROKAR_LIPOPROTEIN"/>
    <property type="match status" value="1"/>
</dbReference>
<keyword evidence="3" id="KW-1185">Reference proteome</keyword>
<accession>A0ABY6J2K4</accession>
<feature type="transmembrane region" description="Helical" evidence="1">
    <location>
        <begin position="12"/>
        <end position="33"/>
    </location>
</feature>
<evidence type="ECO:0008006" key="4">
    <source>
        <dbReference type="Google" id="ProtNLM"/>
    </source>
</evidence>
<reference evidence="2" key="1">
    <citation type="submission" date="2022-10" db="EMBL/GenBank/DDBJ databases">
        <title>Chitinophaga sp. nov., isolated from soil.</title>
        <authorList>
            <person name="Jeon C.O."/>
        </authorList>
    </citation>
    <scope>NUCLEOTIDE SEQUENCE</scope>
    <source>
        <strain evidence="2">R8</strain>
    </source>
</reference>
<keyword evidence="1" id="KW-0472">Membrane</keyword>
<protein>
    <recommendedName>
        <fullName evidence="4">Cytochrome C oxidase subunit IV</fullName>
    </recommendedName>
</protein>
<proteinExistence type="predicted"/>
<gene>
    <name evidence="2" type="ORF">MKQ68_00765</name>
</gene>
<keyword evidence="1" id="KW-1133">Transmembrane helix</keyword>
<dbReference type="RefSeq" id="WP_244837358.1">
    <property type="nucleotide sequence ID" value="NZ_CP107006.1"/>
</dbReference>
<evidence type="ECO:0000313" key="2">
    <source>
        <dbReference type="EMBL" id="UYQ93631.1"/>
    </source>
</evidence>
<dbReference type="EMBL" id="CP107006">
    <property type="protein sequence ID" value="UYQ93631.1"/>
    <property type="molecule type" value="Genomic_DNA"/>
</dbReference>